<evidence type="ECO:0000256" key="2">
    <source>
        <dbReference type="ARBA" id="ARBA00004651"/>
    </source>
</evidence>
<dbReference type="SMART" id="SM00387">
    <property type="entry name" value="HATPase_c"/>
    <property type="match status" value="1"/>
</dbReference>
<evidence type="ECO:0000256" key="1">
    <source>
        <dbReference type="ARBA" id="ARBA00000085"/>
    </source>
</evidence>
<dbReference type="InterPro" id="IPR050398">
    <property type="entry name" value="HssS/ArlS-like"/>
</dbReference>
<evidence type="ECO:0000256" key="3">
    <source>
        <dbReference type="ARBA" id="ARBA00012438"/>
    </source>
</evidence>
<evidence type="ECO:0000259" key="15">
    <source>
        <dbReference type="PROSITE" id="PS50109"/>
    </source>
</evidence>
<dbReference type="GO" id="GO:0000155">
    <property type="term" value="F:phosphorelay sensor kinase activity"/>
    <property type="evidence" value="ECO:0007669"/>
    <property type="project" value="InterPro"/>
</dbReference>
<dbReference type="InterPro" id="IPR005467">
    <property type="entry name" value="His_kinase_dom"/>
</dbReference>
<reference evidence="17" key="1">
    <citation type="submission" date="2017-02" db="EMBL/GenBank/DDBJ databases">
        <authorList>
            <person name="Varghese N."/>
            <person name="Submissions S."/>
        </authorList>
    </citation>
    <scope>NUCLEOTIDE SEQUENCE [LARGE SCALE GENOMIC DNA]</scope>
    <source>
        <strain evidence="17">USBA 833</strain>
    </source>
</reference>
<protein>
    <recommendedName>
        <fullName evidence="3">histidine kinase</fullName>
        <ecNumber evidence="3">2.7.13.3</ecNumber>
    </recommendedName>
</protein>
<keyword evidence="11 14" id="KW-1133">Transmembrane helix</keyword>
<dbReference type="Pfam" id="PF02518">
    <property type="entry name" value="HATPase_c"/>
    <property type="match status" value="1"/>
</dbReference>
<dbReference type="AlphaFoldDB" id="A0A1T4Y8V8"/>
<evidence type="ECO:0000256" key="7">
    <source>
        <dbReference type="ARBA" id="ARBA00022692"/>
    </source>
</evidence>
<keyword evidence="5" id="KW-0597">Phosphoprotein</keyword>
<dbReference type="InterPro" id="IPR003594">
    <property type="entry name" value="HATPase_dom"/>
</dbReference>
<dbReference type="RefSeq" id="WP_078697537.1">
    <property type="nucleotide sequence ID" value="NZ_FUYH01000028.1"/>
</dbReference>
<dbReference type="EMBL" id="FUYH01000028">
    <property type="protein sequence ID" value="SKA98284.1"/>
    <property type="molecule type" value="Genomic_DNA"/>
</dbReference>
<evidence type="ECO:0000256" key="10">
    <source>
        <dbReference type="ARBA" id="ARBA00022840"/>
    </source>
</evidence>
<evidence type="ECO:0000256" key="6">
    <source>
        <dbReference type="ARBA" id="ARBA00022679"/>
    </source>
</evidence>
<proteinExistence type="predicted"/>
<evidence type="ECO:0000313" key="16">
    <source>
        <dbReference type="EMBL" id="SKA98284.1"/>
    </source>
</evidence>
<dbReference type="PROSITE" id="PS50109">
    <property type="entry name" value="HIS_KIN"/>
    <property type="match status" value="1"/>
</dbReference>
<keyword evidence="10" id="KW-0067">ATP-binding</keyword>
<feature type="transmembrane region" description="Helical" evidence="14">
    <location>
        <begin position="196"/>
        <end position="216"/>
    </location>
</feature>
<dbReference type="EC" id="2.7.13.3" evidence="3"/>
<keyword evidence="17" id="KW-1185">Reference proteome</keyword>
<dbReference type="OrthoDB" id="9792991at2"/>
<accession>A0A1T4Y8V8</accession>
<evidence type="ECO:0000256" key="9">
    <source>
        <dbReference type="ARBA" id="ARBA00022777"/>
    </source>
</evidence>
<evidence type="ECO:0000313" key="17">
    <source>
        <dbReference type="Proteomes" id="UP000190105"/>
    </source>
</evidence>
<feature type="transmembrane region" description="Helical" evidence="14">
    <location>
        <begin position="318"/>
        <end position="335"/>
    </location>
</feature>
<dbReference type="Gene3D" id="1.10.287.130">
    <property type="match status" value="1"/>
</dbReference>
<dbReference type="PANTHER" id="PTHR45528">
    <property type="entry name" value="SENSOR HISTIDINE KINASE CPXA"/>
    <property type="match status" value="1"/>
</dbReference>
<dbReference type="GO" id="GO:0005524">
    <property type="term" value="F:ATP binding"/>
    <property type="evidence" value="ECO:0007669"/>
    <property type="project" value="UniProtKB-KW"/>
</dbReference>
<feature type="transmembrane region" description="Helical" evidence="14">
    <location>
        <begin position="237"/>
        <end position="255"/>
    </location>
</feature>
<feature type="domain" description="Histidine kinase" evidence="15">
    <location>
        <begin position="431"/>
        <end position="645"/>
    </location>
</feature>
<sequence>MDIKWKKFKYSIYTKTIIFILACVSFSMFWGLSYKLFEFHDALYYENYYETSDFQSKIGRYTHNVIELNTKLINDSSVLEYLSGKNVDTENVRRYKIINDRLSKNKNFIYYIRDNKTGKTVTNIEEGSPLEIIKAQPVNMYENQWNTNYYYPDISDMINNTEIKVYTAVRFPLKSGDEFYEGYIKFENGKKLVLNLKIAVCVCIAALLASFIYFLITSGKKGKDDDIKLLGIDNIPIEISTILVFAAAAVSVLIFSEFNNIYSITFISFIDAIIGIAYVLSVMRLLKAKKMWEYSFIFRTIKTLSNLFFNNGFKKTNIALFVFYGIINGILFYSLCYFKDVFVLFTFFTFLIIAFNFACLYYFSKFVVSLQNIIDTIEEISSGNIDYEKKGQMMPELKYVMDNILNIQMGLKSALNEAVKGERMKAELITNVSHDLKTPLTSIINYVDLLKKEGLDEKTQRDYINILYEKSQRLKQLIEDLVEFSKASSGNLKVDFSNINLHDLIEQSLGEFEDKIKKAQLEVVVNCTDKNIFVSSDGKYLWRIIENLLSNAVKYSMKNSRIYIDILKDDVYGIFSIKNISASPLNIQAEKLIERFVRGDVSRSSDGSGLGLSIANSLTESLKGVFNVEIDGDLFKVTVKIPLFLGTAQLK</sequence>
<dbReference type="PANTHER" id="PTHR45528:SF1">
    <property type="entry name" value="SENSOR HISTIDINE KINASE CPXA"/>
    <property type="match status" value="1"/>
</dbReference>
<dbReference type="InterPro" id="IPR003661">
    <property type="entry name" value="HisK_dim/P_dom"/>
</dbReference>
<dbReference type="SUPFAM" id="SSF47384">
    <property type="entry name" value="Homodimeric domain of signal transducing histidine kinase"/>
    <property type="match status" value="1"/>
</dbReference>
<dbReference type="GO" id="GO:0005886">
    <property type="term" value="C:plasma membrane"/>
    <property type="evidence" value="ECO:0007669"/>
    <property type="project" value="UniProtKB-SubCell"/>
</dbReference>
<keyword evidence="7 14" id="KW-0812">Transmembrane</keyword>
<feature type="transmembrane region" description="Helical" evidence="14">
    <location>
        <begin position="12"/>
        <end position="32"/>
    </location>
</feature>
<organism evidence="16 17">
    <name type="scientific">Caloramator quimbayensis</name>
    <dbReference type="NCBI Taxonomy" id="1147123"/>
    <lineage>
        <taxon>Bacteria</taxon>
        <taxon>Bacillati</taxon>
        <taxon>Bacillota</taxon>
        <taxon>Clostridia</taxon>
        <taxon>Eubacteriales</taxon>
        <taxon>Clostridiaceae</taxon>
        <taxon>Caloramator</taxon>
    </lineage>
</organism>
<feature type="transmembrane region" description="Helical" evidence="14">
    <location>
        <begin position="261"/>
        <end position="281"/>
    </location>
</feature>
<keyword evidence="4" id="KW-1003">Cell membrane</keyword>
<keyword evidence="9 16" id="KW-0418">Kinase</keyword>
<comment type="catalytic activity">
    <reaction evidence="1">
        <text>ATP + protein L-histidine = ADP + protein N-phospho-L-histidine.</text>
        <dbReference type="EC" id="2.7.13.3"/>
    </reaction>
</comment>
<name>A0A1T4Y8V8_9CLOT</name>
<keyword evidence="12" id="KW-0902">Two-component regulatory system</keyword>
<evidence type="ECO:0000256" key="5">
    <source>
        <dbReference type="ARBA" id="ARBA00022553"/>
    </source>
</evidence>
<gene>
    <name evidence="16" type="ORF">SAMN05443428_12814</name>
</gene>
<comment type="subcellular location">
    <subcellularLocation>
        <location evidence="2">Cell membrane</location>
        <topology evidence="2">Multi-pass membrane protein</topology>
    </subcellularLocation>
</comment>
<dbReference type="Pfam" id="PF00512">
    <property type="entry name" value="HisKA"/>
    <property type="match status" value="1"/>
</dbReference>
<evidence type="ECO:0000256" key="8">
    <source>
        <dbReference type="ARBA" id="ARBA00022741"/>
    </source>
</evidence>
<dbReference type="InterPro" id="IPR036097">
    <property type="entry name" value="HisK_dim/P_sf"/>
</dbReference>
<evidence type="ECO:0000256" key="11">
    <source>
        <dbReference type="ARBA" id="ARBA00022989"/>
    </source>
</evidence>
<dbReference type="STRING" id="1147123.SAMN05443428_12814"/>
<dbReference type="InterPro" id="IPR036890">
    <property type="entry name" value="HATPase_C_sf"/>
</dbReference>
<keyword evidence="8" id="KW-0547">Nucleotide-binding</keyword>
<dbReference type="SUPFAM" id="SSF55874">
    <property type="entry name" value="ATPase domain of HSP90 chaperone/DNA topoisomerase II/histidine kinase"/>
    <property type="match status" value="1"/>
</dbReference>
<dbReference type="CDD" id="cd00082">
    <property type="entry name" value="HisKA"/>
    <property type="match status" value="1"/>
</dbReference>
<dbReference type="Gene3D" id="3.30.565.10">
    <property type="entry name" value="Histidine kinase-like ATPase, C-terminal domain"/>
    <property type="match status" value="1"/>
</dbReference>
<evidence type="ECO:0000256" key="12">
    <source>
        <dbReference type="ARBA" id="ARBA00023012"/>
    </source>
</evidence>
<keyword evidence="6" id="KW-0808">Transferase</keyword>
<evidence type="ECO:0000256" key="14">
    <source>
        <dbReference type="SAM" id="Phobius"/>
    </source>
</evidence>
<evidence type="ECO:0000256" key="13">
    <source>
        <dbReference type="ARBA" id="ARBA00023136"/>
    </source>
</evidence>
<dbReference type="Proteomes" id="UP000190105">
    <property type="component" value="Unassembled WGS sequence"/>
</dbReference>
<evidence type="ECO:0000256" key="4">
    <source>
        <dbReference type="ARBA" id="ARBA00022475"/>
    </source>
</evidence>
<feature type="transmembrane region" description="Helical" evidence="14">
    <location>
        <begin position="341"/>
        <end position="363"/>
    </location>
</feature>
<dbReference type="FunFam" id="1.10.287.130:FF:000008">
    <property type="entry name" value="Two-component sensor histidine kinase"/>
    <property type="match status" value="1"/>
</dbReference>
<keyword evidence="13 14" id="KW-0472">Membrane</keyword>
<dbReference type="SMART" id="SM00388">
    <property type="entry name" value="HisKA"/>
    <property type="match status" value="1"/>
</dbReference>